<keyword evidence="14" id="KW-1185">Reference proteome</keyword>
<evidence type="ECO:0000256" key="10">
    <source>
        <dbReference type="ARBA" id="ARBA00039918"/>
    </source>
</evidence>
<keyword evidence="5 11" id="KW-0812">Transmembrane</keyword>
<feature type="transmembrane region" description="Helical" evidence="11">
    <location>
        <begin position="68"/>
        <end position="89"/>
    </location>
</feature>
<comment type="subcellular location">
    <subcellularLocation>
        <location evidence="1">Cell membrane</location>
        <topology evidence="1">Multi-pass membrane protein</topology>
    </subcellularLocation>
</comment>
<keyword evidence="8 11" id="KW-0472">Membrane</keyword>
<dbReference type="Proteomes" id="UP000318693">
    <property type="component" value="Unassembled WGS sequence"/>
</dbReference>
<comment type="function">
    <text evidence="9">May be a proton symporter involved in the uptake of osmolytes such as proline and glycine betaine.</text>
</comment>
<evidence type="ECO:0000256" key="7">
    <source>
        <dbReference type="ARBA" id="ARBA00022989"/>
    </source>
</evidence>
<dbReference type="InterPro" id="IPR036259">
    <property type="entry name" value="MFS_trans_sf"/>
</dbReference>
<feature type="transmembrane region" description="Helical" evidence="11">
    <location>
        <begin position="415"/>
        <end position="435"/>
    </location>
</feature>
<feature type="domain" description="Major facilitator superfamily (MFS) profile" evidence="12">
    <location>
        <begin position="29"/>
        <end position="440"/>
    </location>
</feature>
<comment type="similarity">
    <text evidence="2">Belongs to the major facilitator superfamily. Metabolite:H+ Symporter (MHS) family (TC 2.A.1.6) family.</text>
</comment>
<feature type="transmembrane region" description="Helical" evidence="11">
    <location>
        <begin position="384"/>
        <end position="409"/>
    </location>
</feature>
<feature type="transmembrane region" description="Helical" evidence="11">
    <location>
        <begin position="348"/>
        <end position="372"/>
    </location>
</feature>
<evidence type="ECO:0000256" key="9">
    <source>
        <dbReference type="ARBA" id="ARBA00037295"/>
    </source>
</evidence>
<keyword evidence="4" id="KW-1003">Cell membrane</keyword>
<dbReference type="FunFam" id="1.20.1250.20:FF:000001">
    <property type="entry name" value="Dicarboxylate MFS transporter"/>
    <property type="match status" value="1"/>
</dbReference>
<dbReference type="GO" id="GO:0015293">
    <property type="term" value="F:symporter activity"/>
    <property type="evidence" value="ECO:0007669"/>
    <property type="project" value="UniProtKB-KW"/>
</dbReference>
<feature type="transmembrane region" description="Helical" evidence="11">
    <location>
        <begin position="44"/>
        <end position="62"/>
    </location>
</feature>
<keyword evidence="3" id="KW-0813">Transport</keyword>
<evidence type="ECO:0000256" key="4">
    <source>
        <dbReference type="ARBA" id="ARBA00022475"/>
    </source>
</evidence>
<evidence type="ECO:0000256" key="6">
    <source>
        <dbReference type="ARBA" id="ARBA00022847"/>
    </source>
</evidence>
<evidence type="ECO:0000313" key="13">
    <source>
        <dbReference type="EMBL" id="TRW45222.1"/>
    </source>
</evidence>
<accession>A0A552WR45</accession>
<keyword evidence="6" id="KW-0769">Symport</keyword>
<feature type="transmembrane region" description="Helical" evidence="11">
    <location>
        <begin position="101"/>
        <end position="119"/>
    </location>
</feature>
<evidence type="ECO:0000256" key="2">
    <source>
        <dbReference type="ARBA" id="ARBA00008240"/>
    </source>
</evidence>
<evidence type="ECO:0000256" key="3">
    <source>
        <dbReference type="ARBA" id="ARBA00022448"/>
    </source>
</evidence>
<organism evidence="13 14">
    <name type="scientific">Georgenia yuyongxinii</name>
    <dbReference type="NCBI Taxonomy" id="2589797"/>
    <lineage>
        <taxon>Bacteria</taxon>
        <taxon>Bacillati</taxon>
        <taxon>Actinomycetota</taxon>
        <taxon>Actinomycetes</taxon>
        <taxon>Micrococcales</taxon>
        <taxon>Bogoriellaceae</taxon>
        <taxon>Georgenia</taxon>
    </lineage>
</organism>
<dbReference type="EMBL" id="VJXR01000027">
    <property type="protein sequence ID" value="TRW45222.1"/>
    <property type="molecule type" value="Genomic_DNA"/>
</dbReference>
<dbReference type="InterPro" id="IPR020846">
    <property type="entry name" value="MFS_dom"/>
</dbReference>
<dbReference type="PANTHER" id="PTHR43528">
    <property type="entry name" value="ALPHA-KETOGLUTARATE PERMEASE"/>
    <property type="match status" value="1"/>
</dbReference>
<reference evidence="13 14" key="1">
    <citation type="submission" date="2019-07" db="EMBL/GenBank/DDBJ databases">
        <title>Georgenia wutianyii sp. nov. and Georgenia *** sp. nov. isolated from plateau pika (Ochotona curzoniae) in the Qinghai-Tibet plateau of China.</title>
        <authorList>
            <person name="Tian Z."/>
        </authorList>
    </citation>
    <scope>NUCLEOTIDE SEQUENCE [LARGE SCALE GENOMIC DNA]</scope>
    <source>
        <strain evidence="13 14">Z446</strain>
    </source>
</reference>
<dbReference type="GO" id="GO:0005886">
    <property type="term" value="C:plasma membrane"/>
    <property type="evidence" value="ECO:0007669"/>
    <property type="project" value="UniProtKB-SubCell"/>
</dbReference>
<evidence type="ECO:0000256" key="5">
    <source>
        <dbReference type="ARBA" id="ARBA00022692"/>
    </source>
</evidence>
<dbReference type="PANTHER" id="PTHR43528:SF1">
    <property type="entry name" value="ALPHA-KETOGLUTARATE PERMEASE"/>
    <property type="match status" value="1"/>
</dbReference>
<protein>
    <recommendedName>
        <fullName evidence="10">Putative proline/betaine transporter</fullName>
    </recommendedName>
</protein>
<dbReference type="Gene3D" id="1.20.1250.20">
    <property type="entry name" value="MFS general substrate transporter like domains"/>
    <property type="match status" value="2"/>
</dbReference>
<dbReference type="RefSeq" id="WP_143418500.1">
    <property type="nucleotide sequence ID" value="NZ_VJXR01000027.1"/>
</dbReference>
<feature type="transmembrane region" description="Helical" evidence="11">
    <location>
        <begin position="323"/>
        <end position="342"/>
    </location>
</feature>
<dbReference type="SUPFAM" id="SSF103473">
    <property type="entry name" value="MFS general substrate transporter"/>
    <property type="match status" value="1"/>
</dbReference>
<dbReference type="InterPro" id="IPR051084">
    <property type="entry name" value="H+-coupled_symporters"/>
</dbReference>
<feature type="transmembrane region" description="Helical" evidence="11">
    <location>
        <begin position="165"/>
        <end position="189"/>
    </location>
</feature>
<evidence type="ECO:0000256" key="1">
    <source>
        <dbReference type="ARBA" id="ARBA00004651"/>
    </source>
</evidence>
<dbReference type="InterPro" id="IPR011701">
    <property type="entry name" value="MFS"/>
</dbReference>
<feature type="transmembrane region" description="Helical" evidence="11">
    <location>
        <begin position="292"/>
        <end position="311"/>
    </location>
</feature>
<sequence length="446" mass="47490">MSKNAETVGAVTPDAPQLGPEESAAVRKAAGASFIGNFVEWFDYASYGYLATTIAVVFFPTVDPVAGLLSSFAVFAVSFILRPIGAIFWGNWGDKYGRRWALSWSILVMSAATFLIAFLPGHAAIGIAAPLLLLLLRMVQGFSASGEYAGAAAFMSEYAPPGKRGLYTSIVPASTAAGLLFGSLFVFVLHAVLSDAQLASWGWRIPFLMAGPLGWVGRYIRVHLEDSPVYLQLARRAEAGPAAAPVREVLRKYFGRVMVGLGVTCLNAVAFYLVLSYLPTYLSAEIGMADDLALLSSTISLAVYIGLIFLMGHISDTVGRKRMLVTACVLFIVLGVPAFWALDSGHFVVALAVQILLCAILTMNDGTLATFLSEIFPTRVRYTGFALSFNTANALFGGTAPLIATWLIATTGSTLAPGWYLAVVAGLALGAMLTIHETAFKPLPED</sequence>
<proteinExistence type="inferred from homology"/>
<dbReference type="AlphaFoldDB" id="A0A552WR45"/>
<evidence type="ECO:0000313" key="14">
    <source>
        <dbReference type="Proteomes" id="UP000318693"/>
    </source>
</evidence>
<dbReference type="PROSITE" id="PS50850">
    <property type="entry name" value="MFS"/>
    <property type="match status" value="1"/>
</dbReference>
<evidence type="ECO:0000256" key="11">
    <source>
        <dbReference type="SAM" id="Phobius"/>
    </source>
</evidence>
<evidence type="ECO:0000259" key="12">
    <source>
        <dbReference type="PROSITE" id="PS50850"/>
    </source>
</evidence>
<feature type="transmembrane region" description="Helical" evidence="11">
    <location>
        <begin position="125"/>
        <end position="144"/>
    </location>
</feature>
<dbReference type="Pfam" id="PF07690">
    <property type="entry name" value="MFS_1"/>
    <property type="match status" value="1"/>
</dbReference>
<name>A0A552WR45_9MICO</name>
<evidence type="ECO:0000256" key="8">
    <source>
        <dbReference type="ARBA" id="ARBA00023136"/>
    </source>
</evidence>
<comment type="caution">
    <text evidence="13">The sequence shown here is derived from an EMBL/GenBank/DDBJ whole genome shotgun (WGS) entry which is preliminary data.</text>
</comment>
<keyword evidence="7 11" id="KW-1133">Transmembrane helix</keyword>
<gene>
    <name evidence="13" type="ORF">FJ693_10555</name>
</gene>
<feature type="transmembrane region" description="Helical" evidence="11">
    <location>
        <begin position="257"/>
        <end position="280"/>
    </location>
</feature>